<dbReference type="Proteomes" id="UP000087171">
    <property type="component" value="Chromosome Ca5"/>
</dbReference>
<keyword evidence="2" id="KW-1133">Transmembrane helix</keyword>
<evidence type="ECO:0000256" key="2">
    <source>
        <dbReference type="SAM" id="Phobius"/>
    </source>
</evidence>
<dbReference type="KEGG" id="cam:101497098"/>
<feature type="transmembrane region" description="Helical" evidence="2">
    <location>
        <begin position="255"/>
        <end position="280"/>
    </location>
</feature>
<feature type="transmembrane region" description="Helical" evidence="2">
    <location>
        <begin position="136"/>
        <end position="159"/>
    </location>
</feature>
<evidence type="ECO:0000256" key="1">
    <source>
        <dbReference type="SAM" id="MobiDB-lite"/>
    </source>
</evidence>
<protein>
    <submittedName>
        <fullName evidence="4">Uncharacterized protein LOC101497098</fullName>
    </submittedName>
</protein>
<feature type="transmembrane region" description="Helical" evidence="2">
    <location>
        <begin position="103"/>
        <end position="124"/>
    </location>
</feature>
<accession>A0A1S2YEG2</accession>
<dbReference type="RefSeq" id="XP_004503051.1">
    <property type="nucleotide sequence ID" value="XM_004502994.1"/>
</dbReference>
<organism evidence="3 4">
    <name type="scientific">Cicer arietinum</name>
    <name type="common">Chickpea</name>
    <name type="synonym">Garbanzo</name>
    <dbReference type="NCBI Taxonomy" id="3827"/>
    <lineage>
        <taxon>Eukaryota</taxon>
        <taxon>Viridiplantae</taxon>
        <taxon>Streptophyta</taxon>
        <taxon>Embryophyta</taxon>
        <taxon>Tracheophyta</taxon>
        <taxon>Spermatophyta</taxon>
        <taxon>Magnoliopsida</taxon>
        <taxon>eudicotyledons</taxon>
        <taxon>Gunneridae</taxon>
        <taxon>Pentapetalae</taxon>
        <taxon>rosids</taxon>
        <taxon>fabids</taxon>
        <taxon>Fabales</taxon>
        <taxon>Fabaceae</taxon>
        <taxon>Papilionoideae</taxon>
        <taxon>50 kb inversion clade</taxon>
        <taxon>NPAAA clade</taxon>
        <taxon>Hologalegina</taxon>
        <taxon>IRL clade</taxon>
        <taxon>Cicereae</taxon>
        <taxon>Cicer</taxon>
    </lineage>
</organism>
<dbReference type="GeneID" id="101497098"/>
<keyword evidence="2" id="KW-0472">Membrane</keyword>
<keyword evidence="2" id="KW-0812">Transmembrane</keyword>
<feature type="transmembrane region" description="Helical" evidence="2">
    <location>
        <begin position="60"/>
        <end position="79"/>
    </location>
</feature>
<reference evidence="4" key="2">
    <citation type="submission" date="2025-08" db="UniProtKB">
        <authorList>
            <consortium name="RefSeq"/>
        </authorList>
    </citation>
    <scope>IDENTIFICATION</scope>
    <source>
        <tissue evidence="4">Etiolated seedlings</tissue>
    </source>
</reference>
<feature type="transmembrane region" description="Helical" evidence="2">
    <location>
        <begin position="20"/>
        <end position="39"/>
    </location>
</feature>
<dbReference type="AlphaFoldDB" id="A0A1S2YEG2"/>
<dbReference type="PaxDb" id="3827-XP_004503051.1"/>
<evidence type="ECO:0000313" key="4">
    <source>
        <dbReference type="RefSeq" id="XP_004503051.1"/>
    </source>
</evidence>
<feature type="region of interest" description="Disordered" evidence="1">
    <location>
        <begin position="299"/>
        <end position="335"/>
    </location>
</feature>
<evidence type="ECO:0000313" key="3">
    <source>
        <dbReference type="Proteomes" id="UP000087171"/>
    </source>
</evidence>
<proteinExistence type="predicted"/>
<feature type="transmembrane region" description="Helical" evidence="2">
    <location>
        <begin position="225"/>
        <end position="249"/>
    </location>
</feature>
<dbReference type="OrthoDB" id="539709at2759"/>
<feature type="transmembrane region" description="Helical" evidence="2">
    <location>
        <begin position="192"/>
        <end position="213"/>
    </location>
</feature>
<feature type="compositionally biased region" description="Acidic residues" evidence="1">
    <location>
        <begin position="313"/>
        <end position="323"/>
    </location>
</feature>
<gene>
    <name evidence="4" type="primary">LOC101497098</name>
</gene>
<sequence length="335" mass="37921">MLFMTVSPFLNSAFDLTTVTFISSLIILSVLSLCFIFHLRFKSKALPYLQGFNSLWTVRFLLVLFIFLWSIVELLRLPFFRRKYLYPFFPSLDIYQQANLCKIHVVLSLGFFEPAFLVTLLFLLNASIRKKTPNDGWAITFVFLTCLPLVVLHGLIVYFNPLENRIPGLLRQTSVVLEDDTVLCAYPFLNSVVFAAFGAAYCAWFLFSCWRVLSLVINKGLRLRIYGLGSVVLVALPLQVVSLAFTVLWNPEDDFYGVVSLLVFLGAFCCAVTGEGILVIKPISDALDAGGSCCRWTPRHDESPLQQGRKMDDDEEEEEEEEERVAFGDLEGGKL</sequence>
<name>A0A1S2YEG2_CICAR</name>
<dbReference type="PANTHER" id="PTHR34116">
    <property type="entry name" value="PLASMINOGEN ACTIVATOR INHIBITOR"/>
    <property type="match status" value="1"/>
</dbReference>
<keyword evidence="3" id="KW-1185">Reference proteome</keyword>
<reference evidence="3" key="1">
    <citation type="journal article" date="2013" name="Nat. Biotechnol.">
        <title>Draft genome sequence of chickpea (Cicer arietinum) provides a resource for trait improvement.</title>
        <authorList>
            <person name="Varshney R.K."/>
            <person name="Song C."/>
            <person name="Saxena R.K."/>
            <person name="Azam S."/>
            <person name="Yu S."/>
            <person name="Sharpe A.G."/>
            <person name="Cannon S."/>
            <person name="Baek J."/>
            <person name="Rosen B.D."/>
            <person name="Tar'an B."/>
            <person name="Millan T."/>
            <person name="Zhang X."/>
            <person name="Ramsay L.D."/>
            <person name="Iwata A."/>
            <person name="Wang Y."/>
            <person name="Nelson W."/>
            <person name="Farmer A.D."/>
            <person name="Gaur P.M."/>
            <person name="Soderlund C."/>
            <person name="Penmetsa R.V."/>
            <person name="Xu C."/>
            <person name="Bharti A.K."/>
            <person name="He W."/>
            <person name="Winter P."/>
            <person name="Zhao S."/>
            <person name="Hane J.K."/>
            <person name="Carrasquilla-Garcia N."/>
            <person name="Condie J.A."/>
            <person name="Upadhyaya H.D."/>
            <person name="Luo M.C."/>
            <person name="Thudi M."/>
            <person name="Gowda C.L."/>
            <person name="Singh N.P."/>
            <person name="Lichtenzveig J."/>
            <person name="Gali K.K."/>
            <person name="Rubio J."/>
            <person name="Nadarajan N."/>
            <person name="Dolezel J."/>
            <person name="Bansal K.C."/>
            <person name="Xu X."/>
            <person name="Edwards D."/>
            <person name="Zhang G."/>
            <person name="Kahl G."/>
            <person name="Gil J."/>
            <person name="Singh K.B."/>
            <person name="Datta S.K."/>
            <person name="Jackson S.A."/>
            <person name="Wang J."/>
            <person name="Cook D.R."/>
        </authorList>
    </citation>
    <scope>NUCLEOTIDE SEQUENCE [LARGE SCALE GENOMIC DNA]</scope>
    <source>
        <strain evidence="3">cv. CDC Frontier</strain>
    </source>
</reference>
<dbReference type="eggNOG" id="ENOG502R9CB">
    <property type="taxonomic scope" value="Eukaryota"/>
</dbReference>
<dbReference type="PANTHER" id="PTHR34116:SF9">
    <property type="entry name" value="OS08G0346600 PROTEIN"/>
    <property type="match status" value="1"/>
</dbReference>
<dbReference type="STRING" id="3827.A0A1S2YEG2"/>